<protein>
    <submittedName>
        <fullName evidence="1">Uncharacterized protein</fullName>
    </submittedName>
</protein>
<dbReference type="EMBL" id="GBRH01197442">
    <property type="protein sequence ID" value="JAE00454.1"/>
    <property type="molecule type" value="Transcribed_RNA"/>
</dbReference>
<reference evidence="1" key="1">
    <citation type="submission" date="2014-09" db="EMBL/GenBank/DDBJ databases">
        <authorList>
            <person name="Magalhaes I.L.F."/>
            <person name="Oliveira U."/>
            <person name="Santos F.R."/>
            <person name="Vidigal T.H.D.A."/>
            <person name="Brescovit A.D."/>
            <person name="Santos A.J."/>
        </authorList>
    </citation>
    <scope>NUCLEOTIDE SEQUENCE</scope>
    <source>
        <tissue evidence="1">Shoot tissue taken approximately 20 cm above the soil surface</tissue>
    </source>
</reference>
<evidence type="ECO:0000313" key="1">
    <source>
        <dbReference type="EMBL" id="JAE00454.1"/>
    </source>
</evidence>
<dbReference type="AlphaFoldDB" id="A0A0A9EN69"/>
<reference evidence="1" key="2">
    <citation type="journal article" date="2015" name="Data Brief">
        <title>Shoot transcriptome of the giant reed, Arundo donax.</title>
        <authorList>
            <person name="Barrero R.A."/>
            <person name="Guerrero F.D."/>
            <person name="Moolhuijzen P."/>
            <person name="Goolsby J.A."/>
            <person name="Tidwell J."/>
            <person name="Bellgard S.E."/>
            <person name="Bellgard M.I."/>
        </authorList>
    </citation>
    <scope>NUCLEOTIDE SEQUENCE</scope>
    <source>
        <tissue evidence="1">Shoot tissue taken approximately 20 cm above the soil surface</tissue>
    </source>
</reference>
<name>A0A0A9EN69_ARUDO</name>
<sequence>MQIRDCPTMLCCICSCLYERQFFRARENIVPQATDAAGTV</sequence>
<accession>A0A0A9EN69</accession>
<proteinExistence type="predicted"/>
<organism evidence="1">
    <name type="scientific">Arundo donax</name>
    <name type="common">Giant reed</name>
    <name type="synonym">Donax arundinaceus</name>
    <dbReference type="NCBI Taxonomy" id="35708"/>
    <lineage>
        <taxon>Eukaryota</taxon>
        <taxon>Viridiplantae</taxon>
        <taxon>Streptophyta</taxon>
        <taxon>Embryophyta</taxon>
        <taxon>Tracheophyta</taxon>
        <taxon>Spermatophyta</taxon>
        <taxon>Magnoliopsida</taxon>
        <taxon>Liliopsida</taxon>
        <taxon>Poales</taxon>
        <taxon>Poaceae</taxon>
        <taxon>PACMAD clade</taxon>
        <taxon>Arundinoideae</taxon>
        <taxon>Arundineae</taxon>
        <taxon>Arundo</taxon>
    </lineage>
</organism>